<dbReference type="PROSITE" id="PS50076">
    <property type="entry name" value="DNAJ_2"/>
    <property type="match status" value="1"/>
</dbReference>
<dbReference type="InterPro" id="IPR050817">
    <property type="entry name" value="DjlA_DnaK_co-chaperone"/>
</dbReference>
<proteinExistence type="predicted"/>
<dbReference type="Gene3D" id="1.10.287.110">
    <property type="entry name" value="DnaJ domain"/>
    <property type="match status" value="1"/>
</dbReference>
<feature type="domain" description="J" evidence="1">
    <location>
        <begin position="97"/>
        <end position="160"/>
    </location>
</feature>
<dbReference type="PRINTS" id="PR00625">
    <property type="entry name" value="JDOMAIN"/>
</dbReference>
<name>A0A2N3IKB7_9BACT</name>
<evidence type="ECO:0000313" key="3">
    <source>
        <dbReference type="Proteomes" id="UP000233387"/>
    </source>
</evidence>
<comment type="caution">
    <text evidence="2">The sequence shown here is derived from an EMBL/GenBank/DDBJ whole genome shotgun (WGS) entry which is preliminary data.</text>
</comment>
<dbReference type="SMART" id="SM00271">
    <property type="entry name" value="DnaJ"/>
    <property type="match status" value="1"/>
</dbReference>
<dbReference type="SUPFAM" id="SSF46565">
    <property type="entry name" value="Chaperone J-domain"/>
    <property type="match status" value="1"/>
</dbReference>
<dbReference type="CDD" id="cd06257">
    <property type="entry name" value="DnaJ"/>
    <property type="match status" value="1"/>
</dbReference>
<dbReference type="Proteomes" id="UP000233387">
    <property type="component" value="Unassembled WGS sequence"/>
</dbReference>
<reference evidence="2 3" key="1">
    <citation type="submission" date="2017-06" db="EMBL/GenBank/DDBJ databases">
        <title>Raineya orbicola gen. nov., sp. nov. a slightly thermophilic bacterium of the phylum Bacteroidetes and the description of Raineyaceae fam. nov.</title>
        <authorList>
            <person name="Albuquerque L."/>
            <person name="Polonia A.R.M."/>
            <person name="Barroso C."/>
            <person name="Froufe H.J.C."/>
            <person name="Lage O."/>
            <person name="Lobo-Da-Cunha A."/>
            <person name="Egas C."/>
            <person name="Da Costa M.S."/>
        </authorList>
    </citation>
    <scope>NUCLEOTIDE SEQUENCE [LARGE SCALE GENOMIC DNA]</scope>
    <source>
        <strain evidence="2 3">SPSPC-11</strain>
    </source>
</reference>
<accession>A0A2N3IKB7</accession>
<evidence type="ECO:0000313" key="2">
    <source>
        <dbReference type="EMBL" id="PKQ70780.1"/>
    </source>
</evidence>
<dbReference type="Pfam" id="PF00226">
    <property type="entry name" value="DnaJ"/>
    <property type="match status" value="1"/>
</dbReference>
<dbReference type="PANTHER" id="PTHR24074">
    <property type="entry name" value="CO-CHAPERONE PROTEIN DJLA"/>
    <property type="match status" value="1"/>
</dbReference>
<gene>
    <name evidence="2" type="ORF">Rain11_0126</name>
</gene>
<dbReference type="InterPro" id="IPR001623">
    <property type="entry name" value="DnaJ_domain"/>
</dbReference>
<dbReference type="InterPro" id="IPR036869">
    <property type="entry name" value="J_dom_sf"/>
</dbReference>
<sequence length="160" mass="19670">MYIHVKNLHNQMFSERIWDILRAYINDAIDQALEERGIGKKEQHSQEKTNKQKTAFEEFEENYRKYQKYQQEYQSHQKQQDYQKKSSYQNSNTQELKYYAWLEVPAGSNFEEIKKSYKNLMKKYHPDNFHHNESKRKTAEELCQKLNEAYQYFEKKFGKK</sequence>
<keyword evidence="3" id="KW-1185">Reference proteome</keyword>
<evidence type="ECO:0000259" key="1">
    <source>
        <dbReference type="PROSITE" id="PS50076"/>
    </source>
</evidence>
<protein>
    <submittedName>
        <fullName evidence="2">DnaJ domain</fullName>
    </submittedName>
</protein>
<dbReference type="OrthoDB" id="665715at2"/>
<dbReference type="EMBL" id="NKXO01000002">
    <property type="protein sequence ID" value="PKQ70780.1"/>
    <property type="molecule type" value="Genomic_DNA"/>
</dbReference>
<organism evidence="2 3">
    <name type="scientific">Raineya orbicola</name>
    <dbReference type="NCBI Taxonomy" id="2016530"/>
    <lineage>
        <taxon>Bacteria</taxon>
        <taxon>Pseudomonadati</taxon>
        <taxon>Bacteroidota</taxon>
        <taxon>Cytophagia</taxon>
        <taxon>Cytophagales</taxon>
        <taxon>Raineyaceae</taxon>
        <taxon>Raineya</taxon>
    </lineage>
</organism>
<dbReference type="AlphaFoldDB" id="A0A2N3IKB7"/>